<reference evidence="1 2" key="1">
    <citation type="submission" date="2016-01" db="EMBL/GenBank/DDBJ databases">
        <authorList>
            <person name="Oliw E.H."/>
        </authorList>
    </citation>
    <scope>NUCLEOTIDE SEQUENCE [LARGE SCALE GENOMIC DNA]</scope>
    <source>
        <strain evidence="1 2">DY10</strain>
    </source>
</reference>
<protein>
    <submittedName>
        <fullName evidence="1">Uncharacterized protein</fullName>
    </submittedName>
</protein>
<sequence length="128" mass="14424">MNQEEAMPMSGYEASLAEIQNVIMDWALAAEGFRQRYTGLTELINSLEKNKRIRASVSRERMQRLRILRQHSTDALLTLMLDMSGQRAGRSSQLSKPGQLHSHARMLNELNRAIDAELTTPVTTVAQA</sequence>
<dbReference type="KEGG" id="smon:AWR27_22770"/>
<dbReference type="OrthoDB" id="958178at2"/>
<dbReference type="EMBL" id="CP014263">
    <property type="protein sequence ID" value="AQG81874.1"/>
    <property type="molecule type" value="Genomic_DNA"/>
</dbReference>
<dbReference type="AlphaFoldDB" id="A0A1P9X2L1"/>
<keyword evidence="2" id="KW-1185">Reference proteome</keyword>
<evidence type="ECO:0000313" key="1">
    <source>
        <dbReference type="EMBL" id="AQG81874.1"/>
    </source>
</evidence>
<name>A0A1P9X2L1_9BACT</name>
<proteinExistence type="predicted"/>
<dbReference type="RefSeq" id="WP_077133353.1">
    <property type="nucleotide sequence ID" value="NZ_CP014263.1"/>
</dbReference>
<accession>A0A1P9X2L1</accession>
<dbReference type="Proteomes" id="UP000187941">
    <property type="component" value="Chromosome"/>
</dbReference>
<evidence type="ECO:0000313" key="2">
    <source>
        <dbReference type="Proteomes" id="UP000187941"/>
    </source>
</evidence>
<gene>
    <name evidence="1" type="ORF">AWR27_22770</name>
</gene>
<organism evidence="1 2">
    <name type="scientific">Spirosoma montaniterrae</name>
    <dbReference type="NCBI Taxonomy" id="1178516"/>
    <lineage>
        <taxon>Bacteria</taxon>
        <taxon>Pseudomonadati</taxon>
        <taxon>Bacteroidota</taxon>
        <taxon>Cytophagia</taxon>
        <taxon>Cytophagales</taxon>
        <taxon>Cytophagaceae</taxon>
        <taxon>Spirosoma</taxon>
    </lineage>
</organism>